<dbReference type="SUPFAM" id="SSF57196">
    <property type="entry name" value="EGF/Laminin"/>
    <property type="match status" value="1"/>
</dbReference>
<dbReference type="OrthoDB" id="10045365at2759"/>
<dbReference type="Proteomes" id="UP000001307">
    <property type="component" value="Unassembled WGS sequence"/>
</dbReference>
<dbReference type="EMBL" id="FN653019">
    <property type="protein sequence ID" value="CBY22617.1"/>
    <property type="molecule type" value="Genomic_DNA"/>
</dbReference>
<keyword evidence="4" id="KW-1015">Disulfide bond</keyword>
<evidence type="ECO:0000256" key="4">
    <source>
        <dbReference type="ARBA" id="ARBA00023157"/>
    </source>
</evidence>
<protein>
    <recommendedName>
        <fullName evidence="7">Sushi domain-containing protein</fullName>
    </recommendedName>
</protein>
<dbReference type="Pfam" id="PF14670">
    <property type="entry name" value="FXa_inhibition"/>
    <property type="match status" value="1"/>
</dbReference>
<dbReference type="InterPro" id="IPR009030">
    <property type="entry name" value="Growth_fac_rcpt_cys_sf"/>
</dbReference>
<dbReference type="InterPro" id="IPR000742">
    <property type="entry name" value="EGF"/>
</dbReference>
<evidence type="ECO:0000259" key="7">
    <source>
        <dbReference type="PROSITE" id="PS50923"/>
    </source>
</evidence>
<keyword evidence="9" id="KW-1185">Reference proteome</keyword>
<dbReference type="SMART" id="SM00179">
    <property type="entry name" value="EGF_CA"/>
    <property type="match status" value="1"/>
</dbReference>
<dbReference type="InterPro" id="IPR035976">
    <property type="entry name" value="Sushi/SCR/CCP_sf"/>
</dbReference>
<dbReference type="Gene3D" id="2.10.70.10">
    <property type="entry name" value="Complement Module, domain 1"/>
    <property type="match status" value="1"/>
</dbReference>
<dbReference type="InterPro" id="IPR001881">
    <property type="entry name" value="EGF-like_Ca-bd_dom"/>
</dbReference>
<keyword evidence="5" id="KW-0768">Sushi</keyword>
<dbReference type="Gene3D" id="2.10.50.10">
    <property type="entry name" value="Tumor Necrosis Factor Receptor, subunit A, domain 2"/>
    <property type="match status" value="1"/>
</dbReference>
<feature type="domain" description="Sushi" evidence="7">
    <location>
        <begin position="138"/>
        <end position="186"/>
    </location>
</feature>
<dbReference type="InParanoid" id="E4WZM1"/>
<proteinExistence type="predicted"/>
<dbReference type="PROSITE" id="PS01187">
    <property type="entry name" value="EGF_CA"/>
    <property type="match status" value="1"/>
</dbReference>
<dbReference type="InterPro" id="IPR000436">
    <property type="entry name" value="Sushi_SCR_CCP_dom"/>
</dbReference>
<evidence type="ECO:0000313" key="9">
    <source>
        <dbReference type="Proteomes" id="UP000001307"/>
    </source>
</evidence>
<dbReference type="CDD" id="cd00033">
    <property type="entry name" value="CCP"/>
    <property type="match status" value="1"/>
</dbReference>
<dbReference type="PROSITE" id="PS50923">
    <property type="entry name" value="SUSHI"/>
    <property type="match status" value="1"/>
</dbReference>
<dbReference type="SMART" id="SM00181">
    <property type="entry name" value="EGF"/>
    <property type="match status" value="2"/>
</dbReference>
<dbReference type="SMART" id="SM01411">
    <property type="entry name" value="Ephrin_rec_like"/>
    <property type="match status" value="1"/>
</dbReference>
<dbReference type="InterPro" id="IPR000152">
    <property type="entry name" value="EGF-type_Asp/Asn_hydroxyl_site"/>
</dbReference>
<dbReference type="Gene3D" id="2.10.25.10">
    <property type="entry name" value="Laminin"/>
    <property type="match status" value="1"/>
</dbReference>
<feature type="compositionally biased region" description="Low complexity" evidence="6">
    <location>
        <begin position="431"/>
        <end position="441"/>
    </location>
</feature>
<gene>
    <name evidence="8" type="ORF">GSOID_T00013385001</name>
</gene>
<dbReference type="Pfam" id="PF07699">
    <property type="entry name" value="Ephrin_rec_like"/>
    <property type="match status" value="1"/>
</dbReference>
<evidence type="ECO:0000256" key="1">
    <source>
        <dbReference type="ARBA" id="ARBA00022536"/>
    </source>
</evidence>
<dbReference type="AlphaFoldDB" id="E4WZM1"/>
<reference evidence="8" key="1">
    <citation type="journal article" date="2010" name="Science">
        <title>Plasticity of animal genome architecture unmasked by rapid evolution of a pelagic tunicate.</title>
        <authorList>
            <person name="Denoeud F."/>
            <person name="Henriet S."/>
            <person name="Mungpakdee S."/>
            <person name="Aury J.M."/>
            <person name="Da Silva C."/>
            <person name="Brinkmann H."/>
            <person name="Mikhaleva J."/>
            <person name="Olsen L.C."/>
            <person name="Jubin C."/>
            <person name="Canestro C."/>
            <person name="Bouquet J.M."/>
            <person name="Danks G."/>
            <person name="Poulain J."/>
            <person name="Campsteijn C."/>
            <person name="Adamski M."/>
            <person name="Cross I."/>
            <person name="Yadetie F."/>
            <person name="Muffato M."/>
            <person name="Louis A."/>
            <person name="Butcher S."/>
            <person name="Tsagkogeorga G."/>
            <person name="Konrad A."/>
            <person name="Singh S."/>
            <person name="Jensen M.F."/>
            <person name="Cong E.H."/>
            <person name="Eikeseth-Otteraa H."/>
            <person name="Noel B."/>
            <person name="Anthouard V."/>
            <person name="Porcel B.M."/>
            <person name="Kachouri-Lafond R."/>
            <person name="Nishino A."/>
            <person name="Ugolini M."/>
            <person name="Chourrout P."/>
            <person name="Nishida H."/>
            <person name="Aasland R."/>
            <person name="Huzurbazar S."/>
            <person name="Westhof E."/>
            <person name="Delsuc F."/>
            <person name="Lehrach H."/>
            <person name="Reinhardt R."/>
            <person name="Weissenbach J."/>
            <person name="Roy S.W."/>
            <person name="Artiguenave F."/>
            <person name="Postlethwait J.H."/>
            <person name="Manak J.R."/>
            <person name="Thompson E.M."/>
            <person name="Jaillon O."/>
            <person name="Du Pasquier L."/>
            <person name="Boudinot P."/>
            <person name="Liberles D.A."/>
            <person name="Volff J.N."/>
            <person name="Philippe H."/>
            <person name="Lenhard B."/>
            <person name="Roest Crollius H."/>
            <person name="Wincker P."/>
            <person name="Chourrout D."/>
        </authorList>
    </citation>
    <scope>NUCLEOTIDE SEQUENCE [LARGE SCALE GENOMIC DNA]</scope>
</reference>
<dbReference type="InterPro" id="IPR050751">
    <property type="entry name" value="ECM_structural_protein"/>
</dbReference>
<dbReference type="InterPro" id="IPR018097">
    <property type="entry name" value="EGF_Ca-bd_CS"/>
</dbReference>
<keyword evidence="1" id="KW-0245">EGF-like domain</keyword>
<dbReference type="SMART" id="SM00032">
    <property type="entry name" value="CCP"/>
    <property type="match status" value="3"/>
</dbReference>
<dbReference type="GO" id="GO:0005509">
    <property type="term" value="F:calcium ion binding"/>
    <property type="evidence" value="ECO:0007669"/>
    <property type="project" value="InterPro"/>
</dbReference>
<feature type="region of interest" description="Disordered" evidence="6">
    <location>
        <begin position="426"/>
        <end position="448"/>
    </location>
</feature>
<dbReference type="PROSITE" id="PS00010">
    <property type="entry name" value="ASX_HYDROXYL"/>
    <property type="match status" value="1"/>
</dbReference>
<dbReference type="InterPro" id="IPR011641">
    <property type="entry name" value="Tyr-kin_ephrin_A/B_rcpt-like"/>
</dbReference>
<dbReference type="PANTHER" id="PTHR24034:SF209">
    <property type="entry name" value="EGF-LIKE DOMAIN-CONTAINING PROTEIN"/>
    <property type="match status" value="1"/>
</dbReference>
<evidence type="ECO:0000256" key="3">
    <source>
        <dbReference type="ARBA" id="ARBA00022737"/>
    </source>
</evidence>
<comment type="caution">
    <text evidence="5">Lacks conserved residue(s) required for the propagation of feature annotation.</text>
</comment>
<evidence type="ECO:0000313" key="8">
    <source>
        <dbReference type="EMBL" id="CBY22617.1"/>
    </source>
</evidence>
<accession>E4WZM1</accession>
<keyword evidence="3" id="KW-0677">Repeat</keyword>
<organism evidence="8">
    <name type="scientific">Oikopleura dioica</name>
    <name type="common">Tunicate</name>
    <dbReference type="NCBI Taxonomy" id="34765"/>
    <lineage>
        <taxon>Eukaryota</taxon>
        <taxon>Metazoa</taxon>
        <taxon>Chordata</taxon>
        <taxon>Tunicata</taxon>
        <taxon>Appendicularia</taxon>
        <taxon>Copelata</taxon>
        <taxon>Oikopleuridae</taxon>
        <taxon>Oikopleura</taxon>
    </lineage>
</organism>
<dbReference type="SUPFAM" id="SSF57184">
    <property type="entry name" value="Growth factor receptor domain"/>
    <property type="match status" value="1"/>
</dbReference>
<evidence type="ECO:0000256" key="6">
    <source>
        <dbReference type="SAM" id="MobiDB-lite"/>
    </source>
</evidence>
<name>E4WZM1_OIKDI</name>
<evidence type="ECO:0000256" key="5">
    <source>
        <dbReference type="PROSITE-ProRule" id="PRU00302"/>
    </source>
</evidence>
<dbReference type="PANTHER" id="PTHR24034">
    <property type="entry name" value="EGF-LIKE DOMAIN-CONTAINING PROTEIN"/>
    <property type="match status" value="1"/>
</dbReference>
<dbReference type="Pfam" id="PF00084">
    <property type="entry name" value="Sushi"/>
    <property type="match status" value="2"/>
</dbReference>
<dbReference type="SUPFAM" id="SSF57535">
    <property type="entry name" value="Complement control module/SCR domain"/>
    <property type="match status" value="1"/>
</dbReference>
<sequence length="591" mass="65675">MSEVSSLGFITNSERDFSNATKTVADCKCAEGFVGDPSSYIPCEDKNECDVKNGGCSHICMNTSSGYFCSCPSGLRLQRDRRYCEPQLTASRPRGRYRPAFRPYTYSLSNNVNPNGYCKSFIFHPLTVPDNGRIIGPTSCVKPDYGRAFLGVNCRFMCSPNFSMIGASSTTCGMNGWSTRAPRCIKAECPGLAPKVGQEIAPLHCTAGGILPGAKCLMLCHKNYIFEDGTREKNVQCQSDGSWDKSQEDCVSTKVSITCPADVHEHLPPDDAIAWLQFDIKSATEPTTAHPRIRKNGHSYEYGFDLGVTEISFSTQNRFTGELASCSFFVDVVDDTPPISKNCQKGVMHHFDPDRQIFYDPKFEDNTGVMRIDVEGLPRVPMSPGQYLITYRAFDKFNNVGLCQVAFLVEGESTLRYWMTTPKPNRTLKSTTTTRETTTTTAPSACDRDLPTPLDGRVSCRSAGFGKLCHVMCPNGFTFSDGQSMKIYICRISTGRWEPNTLEQSCPNIRKQNDNCPAGQETRDDQCEKCDPGTFRSLRTKSTHCITCPAGYYQPRSGSFGCRRCPTNLDRNGKQILGLRGAKDIKYCYRQ</sequence>
<keyword evidence="2" id="KW-0732">Signal</keyword>
<evidence type="ECO:0000256" key="2">
    <source>
        <dbReference type="ARBA" id="ARBA00022729"/>
    </source>
</evidence>